<feature type="region of interest" description="Disordered" evidence="1">
    <location>
        <begin position="159"/>
        <end position="236"/>
    </location>
</feature>
<dbReference type="Pfam" id="PF19457">
    <property type="entry name" value="DUF5994"/>
    <property type="match status" value="2"/>
</dbReference>
<feature type="region of interest" description="Disordered" evidence="1">
    <location>
        <begin position="1"/>
        <end position="44"/>
    </location>
</feature>
<comment type="caution">
    <text evidence="2">The sequence shown here is derived from an EMBL/GenBank/DDBJ whole genome shotgun (WGS) entry which is preliminary data.</text>
</comment>
<gene>
    <name evidence="2" type="ORF">ACFPZN_42520</name>
</gene>
<protein>
    <submittedName>
        <fullName evidence="2">DUF5994 family protein</fullName>
    </submittedName>
</protein>
<organism evidence="2 3">
    <name type="scientific">Actinomadura rugatobispora</name>
    <dbReference type="NCBI Taxonomy" id="1994"/>
    <lineage>
        <taxon>Bacteria</taxon>
        <taxon>Bacillati</taxon>
        <taxon>Actinomycetota</taxon>
        <taxon>Actinomycetes</taxon>
        <taxon>Streptosporangiales</taxon>
        <taxon>Thermomonosporaceae</taxon>
        <taxon>Actinomadura</taxon>
    </lineage>
</organism>
<name>A0ABW1AC46_9ACTN</name>
<dbReference type="EMBL" id="JBHSON010000085">
    <property type="protein sequence ID" value="MFC5752328.1"/>
    <property type="molecule type" value="Genomic_DNA"/>
</dbReference>
<evidence type="ECO:0000256" key="1">
    <source>
        <dbReference type="SAM" id="MobiDB-lite"/>
    </source>
</evidence>
<dbReference type="RefSeq" id="WP_378288287.1">
    <property type="nucleotide sequence ID" value="NZ_JBHSON010000085.1"/>
</dbReference>
<feature type="compositionally biased region" description="Basic and acidic residues" evidence="1">
    <location>
        <begin position="173"/>
        <end position="185"/>
    </location>
</feature>
<sequence length="236" mass="25615">MRTITERRTTISLSPPSTPRLRMRPPGPAGSPRTPLDGGWWPRSTDPVAELPGLILALRAGPQADGPADDTDGPADDRGRITHVMLRVADWDSRPRRLRVDGPADTRVVRLSWFDTLPTGLLTALYADGHRVDLLTVPPYTSHAAARSALELAAHDSNHLPAPKLPAAAGRTRHTDRIGSHDRPGCDITRPLRTTGRLRTGADGRESISAGPRPMTRIARRSRPDRTLPRPGAKVG</sequence>
<evidence type="ECO:0000313" key="3">
    <source>
        <dbReference type="Proteomes" id="UP001596074"/>
    </source>
</evidence>
<reference evidence="3" key="1">
    <citation type="journal article" date="2019" name="Int. J. Syst. Evol. Microbiol.">
        <title>The Global Catalogue of Microorganisms (GCM) 10K type strain sequencing project: providing services to taxonomists for standard genome sequencing and annotation.</title>
        <authorList>
            <consortium name="The Broad Institute Genomics Platform"/>
            <consortium name="The Broad Institute Genome Sequencing Center for Infectious Disease"/>
            <person name="Wu L."/>
            <person name="Ma J."/>
        </authorList>
    </citation>
    <scope>NUCLEOTIDE SEQUENCE [LARGE SCALE GENOMIC DNA]</scope>
    <source>
        <strain evidence="3">KCTC 42087</strain>
    </source>
</reference>
<dbReference type="Proteomes" id="UP001596074">
    <property type="component" value="Unassembled WGS sequence"/>
</dbReference>
<evidence type="ECO:0000313" key="2">
    <source>
        <dbReference type="EMBL" id="MFC5752328.1"/>
    </source>
</evidence>
<dbReference type="InterPro" id="IPR046036">
    <property type="entry name" value="DUF5994"/>
</dbReference>
<keyword evidence="3" id="KW-1185">Reference proteome</keyword>
<proteinExistence type="predicted"/>
<accession>A0ABW1AC46</accession>
<feature type="compositionally biased region" description="Low complexity" evidence="1">
    <location>
        <begin position="189"/>
        <end position="199"/>
    </location>
</feature>